<comment type="caution">
    <text evidence="1">The sequence shown here is derived from an EMBL/GenBank/DDBJ whole genome shotgun (WGS) entry which is preliminary data.</text>
</comment>
<dbReference type="Proteomes" id="UP000238541">
    <property type="component" value="Unassembled WGS sequence"/>
</dbReference>
<sequence length="98" mass="10823">MTGEQRGQAVVRVLRLRQVTDRLGLGRSTIYDRMNPKSPRYDSSFPRPISLGCSAVGWLESDICHWIDLRVAATRGGVDGCSLNPDSGNFTAERGRSK</sequence>
<proteinExistence type="predicted"/>
<dbReference type="RefSeq" id="WP_104449558.1">
    <property type="nucleotide sequence ID" value="NZ_NIRS01000004.1"/>
</dbReference>
<reference evidence="2" key="1">
    <citation type="submission" date="2017-06" db="EMBL/GenBank/DDBJ databases">
        <authorList>
            <person name="Furmanczyk E.M."/>
        </authorList>
    </citation>
    <scope>NUCLEOTIDE SEQUENCE [LARGE SCALE GENOMIC DNA]</scope>
    <source>
        <strain evidence="2">AP3_16</strain>
    </source>
</reference>
<organism evidence="1 2">
    <name type="scientific">Pseudomonas laurylsulfatiphila</name>
    <dbReference type="NCBI Taxonomy" id="2011015"/>
    <lineage>
        <taxon>Bacteria</taxon>
        <taxon>Pseudomonadati</taxon>
        <taxon>Pseudomonadota</taxon>
        <taxon>Gammaproteobacteria</taxon>
        <taxon>Pseudomonadales</taxon>
        <taxon>Pseudomonadaceae</taxon>
        <taxon>Pseudomonas</taxon>
    </lineage>
</organism>
<protein>
    <submittedName>
        <fullName evidence="1">AlpA family transcriptional regulator</fullName>
    </submittedName>
</protein>
<dbReference type="PANTHER" id="PTHR36154">
    <property type="entry name" value="DNA-BINDING TRANSCRIPTIONAL ACTIVATOR ALPA"/>
    <property type="match status" value="1"/>
</dbReference>
<name>A0A2S6FJK8_9PSED</name>
<evidence type="ECO:0000313" key="2">
    <source>
        <dbReference type="Proteomes" id="UP000238541"/>
    </source>
</evidence>
<accession>A0A2S6FJK8</accession>
<keyword evidence="2" id="KW-1185">Reference proteome</keyword>
<evidence type="ECO:0000313" key="1">
    <source>
        <dbReference type="EMBL" id="PPK37591.1"/>
    </source>
</evidence>
<dbReference type="Gene3D" id="1.10.238.160">
    <property type="match status" value="1"/>
</dbReference>
<gene>
    <name evidence="1" type="ORF">CD175_15035</name>
</gene>
<dbReference type="Pfam" id="PF05930">
    <property type="entry name" value="Phage_AlpA"/>
    <property type="match status" value="1"/>
</dbReference>
<dbReference type="EMBL" id="NIRS01000004">
    <property type="protein sequence ID" value="PPK37591.1"/>
    <property type="molecule type" value="Genomic_DNA"/>
</dbReference>
<dbReference type="InterPro" id="IPR010260">
    <property type="entry name" value="AlpA"/>
</dbReference>
<dbReference type="PANTHER" id="PTHR36154:SF1">
    <property type="entry name" value="DNA-BINDING TRANSCRIPTIONAL ACTIVATOR ALPA"/>
    <property type="match status" value="1"/>
</dbReference>
<dbReference type="AlphaFoldDB" id="A0A2S6FJK8"/>
<dbReference type="InterPro" id="IPR052931">
    <property type="entry name" value="Prophage_regulatory_activator"/>
</dbReference>